<evidence type="ECO:0000313" key="2">
    <source>
        <dbReference type="EMBL" id="GBG31300.1"/>
    </source>
</evidence>
<dbReference type="EMBL" id="BEYU01000095">
    <property type="protein sequence ID" value="GBG31300.1"/>
    <property type="molecule type" value="Genomic_DNA"/>
</dbReference>
<proteinExistence type="predicted"/>
<evidence type="ECO:0000313" key="3">
    <source>
        <dbReference type="Proteomes" id="UP000241890"/>
    </source>
</evidence>
<dbReference type="Proteomes" id="UP000241890">
    <property type="component" value="Unassembled WGS sequence"/>
</dbReference>
<organism evidence="2 3">
    <name type="scientific">Hondaea fermentalgiana</name>
    <dbReference type="NCBI Taxonomy" id="2315210"/>
    <lineage>
        <taxon>Eukaryota</taxon>
        <taxon>Sar</taxon>
        <taxon>Stramenopiles</taxon>
        <taxon>Bigyra</taxon>
        <taxon>Labyrinthulomycetes</taxon>
        <taxon>Thraustochytrida</taxon>
        <taxon>Thraustochytriidae</taxon>
        <taxon>Hondaea</taxon>
    </lineage>
</organism>
<dbReference type="InParanoid" id="A0A2R5GK96"/>
<gene>
    <name evidence="2" type="ORF">FCC1311_075232</name>
</gene>
<dbReference type="GO" id="GO:0051879">
    <property type="term" value="F:Hsp90 protein binding"/>
    <property type="evidence" value="ECO:0007669"/>
    <property type="project" value="TreeGrafter"/>
</dbReference>
<dbReference type="AlphaFoldDB" id="A0A2R5GK96"/>
<feature type="region of interest" description="Disordered" evidence="1">
    <location>
        <begin position="1"/>
        <end position="49"/>
    </location>
</feature>
<evidence type="ECO:0000256" key="1">
    <source>
        <dbReference type="SAM" id="MobiDB-lite"/>
    </source>
</evidence>
<feature type="region of interest" description="Disordered" evidence="1">
    <location>
        <begin position="61"/>
        <end position="111"/>
    </location>
</feature>
<protein>
    <submittedName>
        <fullName evidence="2">Parkin coregulated protein-like</fullName>
    </submittedName>
</protein>
<reference evidence="2 3" key="1">
    <citation type="submission" date="2017-12" db="EMBL/GenBank/DDBJ databases">
        <title>Sequencing, de novo assembly and annotation of complete genome of a new Thraustochytrid species, strain FCC1311.</title>
        <authorList>
            <person name="Sedici K."/>
            <person name="Godart F."/>
            <person name="Aiese Cigliano R."/>
            <person name="Sanseverino W."/>
            <person name="Barakat M."/>
            <person name="Ortet P."/>
            <person name="Marechal E."/>
            <person name="Cagnac O."/>
            <person name="Amato A."/>
        </authorList>
    </citation>
    <scope>NUCLEOTIDE SEQUENCE [LARGE SCALE GENOMIC DNA]</scope>
</reference>
<sequence length="271" mass="30141">MPFADHIGPDASRRKNAWGAGSGVGKRATKKNATRTHPNPKIVTTTQRAHNYRSAYCPNMTPMAGASRERSEDLPPLRSPNVTRKPKTVRLASSMARPKARPVVPPPRAGAWKKNAKTVHVSTPFRNFYDRGDIPVCIAHSGTLDLLDQGGEKVLAVVPQLVMPIKKALNTKNRKTISRVLQVLQHLARCAPFIGEALVPYYRQILPVFNLVLLLDPRDNLGDQIDYGQQKRENLVDLILETLEVLEETGGRDAYINIKYQIPSYESSVHA</sequence>
<dbReference type="GO" id="GO:0030544">
    <property type="term" value="F:Hsp70 protein binding"/>
    <property type="evidence" value="ECO:0007669"/>
    <property type="project" value="TreeGrafter"/>
</dbReference>
<name>A0A2R5GK96_9STRA</name>
<accession>A0A2R5GK96</accession>
<comment type="caution">
    <text evidence="2">The sequence shown here is derived from an EMBL/GenBank/DDBJ whole genome shotgun (WGS) entry which is preliminary data.</text>
</comment>
<dbReference type="PANTHER" id="PTHR21207">
    <property type="entry name" value="PARKIN COREGULATED GENE PROTEIN PARK2 COREGULATED"/>
    <property type="match status" value="1"/>
</dbReference>
<dbReference type="OrthoDB" id="5954824at2759"/>
<dbReference type="InterPro" id="IPR019399">
    <property type="entry name" value="Parkin_co-regulated_protein"/>
</dbReference>
<dbReference type="Pfam" id="PF10274">
    <property type="entry name" value="ParcG"/>
    <property type="match status" value="1"/>
</dbReference>
<dbReference type="PANTHER" id="PTHR21207:SF2">
    <property type="entry name" value="PARKIN COREGULATED GENE PROTEIN"/>
    <property type="match status" value="1"/>
</dbReference>
<keyword evidence="3" id="KW-1185">Reference proteome</keyword>